<keyword evidence="2" id="KW-1185">Reference proteome</keyword>
<organism evidence="1 2">
    <name type="scientific">Lysinibacillus xylanilyticus</name>
    <dbReference type="NCBI Taxonomy" id="582475"/>
    <lineage>
        <taxon>Bacteria</taxon>
        <taxon>Bacillati</taxon>
        <taxon>Bacillota</taxon>
        <taxon>Bacilli</taxon>
        <taxon>Bacillales</taxon>
        <taxon>Bacillaceae</taxon>
        <taxon>Lysinibacillus</taxon>
    </lineage>
</organism>
<dbReference type="EMBL" id="JAMDLZ010000001">
    <property type="protein sequence ID" value="MCY9545380.1"/>
    <property type="molecule type" value="Genomic_DNA"/>
</dbReference>
<proteinExistence type="predicted"/>
<accession>A0ABT4EIC6</accession>
<comment type="caution">
    <text evidence="1">The sequence shown here is derived from an EMBL/GenBank/DDBJ whole genome shotgun (WGS) entry which is preliminary data.</text>
</comment>
<reference evidence="1 2" key="1">
    <citation type="submission" date="2022-05" db="EMBL/GenBank/DDBJ databases">
        <title>Genome Sequencing of Bee-Associated Microbes.</title>
        <authorList>
            <person name="Dunlap C."/>
        </authorList>
    </citation>
    <scope>NUCLEOTIDE SEQUENCE [LARGE SCALE GENOMIC DNA]</scope>
    <source>
        <strain evidence="1 2">NRRL BD-083</strain>
    </source>
</reference>
<evidence type="ECO:0000313" key="1">
    <source>
        <dbReference type="EMBL" id="MCY9545380.1"/>
    </source>
</evidence>
<sequence>MGEIKVAVKGVLIKNNKMLIVKRSAFDETEAGTWESVGGSFFLLLQSLL</sequence>
<protein>
    <recommendedName>
        <fullName evidence="3">DNA mismatch repair protein MutT</fullName>
    </recommendedName>
</protein>
<evidence type="ECO:0008006" key="3">
    <source>
        <dbReference type="Google" id="ProtNLM"/>
    </source>
</evidence>
<gene>
    <name evidence="1" type="ORF">M5W82_00285</name>
</gene>
<dbReference type="Proteomes" id="UP001527052">
    <property type="component" value="Unassembled WGS sequence"/>
</dbReference>
<dbReference type="RefSeq" id="WP_268635638.1">
    <property type="nucleotide sequence ID" value="NZ_JAMDLZ010000001.1"/>
</dbReference>
<evidence type="ECO:0000313" key="2">
    <source>
        <dbReference type="Proteomes" id="UP001527052"/>
    </source>
</evidence>
<name>A0ABT4EIC6_9BACI</name>